<evidence type="ECO:0000256" key="11">
    <source>
        <dbReference type="SAM" id="SignalP"/>
    </source>
</evidence>
<evidence type="ECO:0000313" key="13">
    <source>
        <dbReference type="EMBL" id="KIJ41076.1"/>
    </source>
</evidence>
<comment type="catalytic activity">
    <reaction evidence="1 10">
        <text>Endohydrolysis of (1-&gt;4)-beta-D-xylosidic linkages in xylans.</text>
        <dbReference type="EC" id="3.2.1.8"/>
    </reaction>
</comment>
<feature type="domain" description="GH10" evidence="12">
    <location>
        <begin position="33"/>
        <end position="345"/>
    </location>
</feature>
<evidence type="ECO:0000256" key="9">
    <source>
        <dbReference type="PROSITE-ProRule" id="PRU10061"/>
    </source>
</evidence>
<dbReference type="OrthoDB" id="3055998at2759"/>
<evidence type="ECO:0000256" key="3">
    <source>
        <dbReference type="ARBA" id="ARBA00022651"/>
    </source>
</evidence>
<evidence type="ECO:0000256" key="6">
    <source>
        <dbReference type="ARBA" id="ARBA00023277"/>
    </source>
</evidence>
<evidence type="ECO:0000256" key="5">
    <source>
        <dbReference type="ARBA" id="ARBA00022801"/>
    </source>
</evidence>
<dbReference type="InterPro" id="IPR001000">
    <property type="entry name" value="GH10_dom"/>
</dbReference>
<evidence type="ECO:0000313" key="14">
    <source>
        <dbReference type="Proteomes" id="UP000054279"/>
    </source>
</evidence>
<dbReference type="InterPro" id="IPR031158">
    <property type="entry name" value="GH10_AS"/>
</dbReference>
<dbReference type="PANTHER" id="PTHR31490:SF88">
    <property type="entry name" value="BETA-XYLANASE"/>
    <property type="match status" value="1"/>
</dbReference>
<evidence type="ECO:0000259" key="12">
    <source>
        <dbReference type="PROSITE" id="PS51760"/>
    </source>
</evidence>
<keyword evidence="14" id="KW-1185">Reference proteome</keyword>
<keyword evidence="8 10" id="KW-0624">Polysaccharide degradation</keyword>
<dbReference type="PRINTS" id="PR00134">
    <property type="entry name" value="GLHYDRLASE10"/>
</dbReference>
<dbReference type="PROSITE" id="PS51257">
    <property type="entry name" value="PROKAR_LIPOPROTEIN"/>
    <property type="match status" value="1"/>
</dbReference>
<dbReference type="SUPFAM" id="SSF51445">
    <property type="entry name" value="(Trans)glycosidases"/>
    <property type="match status" value="1"/>
</dbReference>
<keyword evidence="7 10" id="KW-0326">Glycosidase</keyword>
<keyword evidence="6 10" id="KW-0119">Carbohydrate metabolism</keyword>
<keyword evidence="4 11" id="KW-0732">Signal</keyword>
<evidence type="ECO:0000256" key="8">
    <source>
        <dbReference type="ARBA" id="ARBA00023326"/>
    </source>
</evidence>
<dbReference type="PROSITE" id="PS00591">
    <property type="entry name" value="GH10_1"/>
    <property type="match status" value="1"/>
</dbReference>
<dbReference type="GO" id="GO:0045493">
    <property type="term" value="P:xylan catabolic process"/>
    <property type="evidence" value="ECO:0007669"/>
    <property type="project" value="UniProtKB-KW"/>
</dbReference>
<dbReference type="InterPro" id="IPR017853">
    <property type="entry name" value="GH"/>
</dbReference>
<dbReference type="SMART" id="SM00633">
    <property type="entry name" value="Glyco_10"/>
    <property type="match status" value="1"/>
</dbReference>
<keyword evidence="5 10" id="KW-0378">Hydrolase</keyword>
<dbReference type="HOGENOM" id="CLU_020161_5_0_1"/>
<dbReference type="EC" id="3.2.1.8" evidence="10"/>
<feature type="chain" id="PRO_5002204939" description="Beta-xylanase" evidence="11">
    <location>
        <begin position="23"/>
        <end position="350"/>
    </location>
</feature>
<dbReference type="Pfam" id="PF00331">
    <property type="entry name" value="Glyco_hydro_10"/>
    <property type="match status" value="1"/>
</dbReference>
<evidence type="ECO:0000256" key="7">
    <source>
        <dbReference type="ARBA" id="ARBA00023295"/>
    </source>
</evidence>
<organism evidence="13 14">
    <name type="scientific">Sphaerobolus stellatus (strain SS14)</name>
    <dbReference type="NCBI Taxonomy" id="990650"/>
    <lineage>
        <taxon>Eukaryota</taxon>
        <taxon>Fungi</taxon>
        <taxon>Dikarya</taxon>
        <taxon>Basidiomycota</taxon>
        <taxon>Agaricomycotina</taxon>
        <taxon>Agaricomycetes</taxon>
        <taxon>Phallomycetidae</taxon>
        <taxon>Geastrales</taxon>
        <taxon>Sphaerobolaceae</taxon>
        <taxon>Sphaerobolus</taxon>
    </lineage>
</organism>
<evidence type="ECO:0000256" key="10">
    <source>
        <dbReference type="RuleBase" id="RU361174"/>
    </source>
</evidence>
<evidence type="ECO:0000256" key="2">
    <source>
        <dbReference type="ARBA" id="ARBA00007495"/>
    </source>
</evidence>
<keyword evidence="3" id="KW-0858">Xylan degradation</keyword>
<sequence>MVFRFSVSAALGLLLGCTYVLATPASSAAPAASTALPPIRSVAQPRFFGAALNSTFLFNDPIYTKLAETQFSIFTPENEMKWEVIHPFPNVYNFTPADELVKFSHTVNARMRGHNFVWGSQLAPWVNDSLTATEMDIILKEHITTIMDHYKKDNIYAWDIVNEIVSDTLNVSTFKQILWTQKLGEEVVAKAFTYARAANPSVKLYINDYSIEGLGPKSDALFGIVQGMMKDKIPIDGVGFQCHFGLGQVPATLQQNLQRFADLGLDVAITELDINTGSTSPTDAMFAQQAQDYLSVVSACAAVKRCVSVTTWGIMDNHSWIVGKDVLPWTGTGEAKPAATAIVQAFEAAK</sequence>
<dbReference type="Proteomes" id="UP000054279">
    <property type="component" value="Unassembled WGS sequence"/>
</dbReference>
<dbReference type="PROSITE" id="PS51760">
    <property type="entry name" value="GH10_2"/>
    <property type="match status" value="1"/>
</dbReference>
<name>A0A0C9VSN2_SPHS4</name>
<dbReference type="Gene3D" id="3.20.20.80">
    <property type="entry name" value="Glycosidases"/>
    <property type="match status" value="1"/>
</dbReference>
<proteinExistence type="inferred from homology"/>
<dbReference type="AlphaFoldDB" id="A0A0C9VSN2"/>
<evidence type="ECO:0000256" key="4">
    <source>
        <dbReference type="ARBA" id="ARBA00022729"/>
    </source>
</evidence>
<evidence type="ECO:0000256" key="1">
    <source>
        <dbReference type="ARBA" id="ARBA00000681"/>
    </source>
</evidence>
<protein>
    <recommendedName>
        <fullName evidence="10">Beta-xylanase</fullName>
        <ecNumber evidence="10">3.2.1.8</ecNumber>
    </recommendedName>
</protein>
<dbReference type="InterPro" id="IPR044846">
    <property type="entry name" value="GH10"/>
</dbReference>
<dbReference type="EMBL" id="KN837139">
    <property type="protein sequence ID" value="KIJ41076.1"/>
    <property type="molecule type" value="Genomic_DNA"/>
</dbReference>
<dbReference type="GO" id="GO:0031176">
    <property type="term" value="F:endo-1,4-beta-xylanase activity"/>
    <property type="evidence" value="ECO:0007669"/>
    <property type="project" value="UniProtKB-EC"/>
</dbReference>
<accession>A0A0C9VSN2</accession>
<dbReference type="PANTHER" id="PTHR31490">
    <property type="entry name" value="GLYCOSYL HYDROLASE"/>
    <property type="match status" value="1"/>
</dbReference>
<feature type="signal peptide" evidence="11">
    <location>
        <begin position="1"/>
        <end position="22"/>
    </location>
</feature>
<gene>
    <name evidence="13" type="ORF">M422DRAFT_209542</name>
</gene>
<feature type="active site" description="Nucleophile" evidence="9">
    <location>
        <position position="271"/>
    </location>
</feature>
<reference evidence="13 14" key="1">
    <citation type="submission" date="2014-06" db="EMBL/GenBank/DDBJ databases">
        <title>Evolutionary Origins and Diversification of the Mycorrhizal Mutualists.</title>
        <authorList>
            <consortium name="DOE Joint Genome Institute"/>
            <consortium name="Mycorrhizal Genomics Consortium"/>
            <person name="Kohler A."/>
            <person name="Kuo A."/>
            <person name="Nagy L.G."/>
            <person name="Floudas D."/>
            <person name="Copeland A."/>
            <person name="Barry K.W."/>
            <person name="Cichocki N."/>
            <person name="Veneault-Fourrey C."/>
            <person name="LaButti K."/>
            <person name="Lindquist E.A."/>
            <person name="Lipzen A."/>
            <person name="Lundell T."/>
            <person name="Morin E."/>
            <person name="Murat C."/>
            <person name="Riley R."/>
            <person name="Ohm R."/>
            <person name="Sun H."/>
            <person name="Tunlid A."/>
            <person name="Henrissat B."/>
            <person name="Grigoriev I.V."/>
            <person name="Hibbett D.S."/>
            <person name="Martin F."/>
        </authorList>
    </citation>
    <scope>NUCLEOTIDE SEQUENCE [LARGE SCALE GENOMIC DNA]</scope>
    <source>
        <strain evidence="13 14">SS14</strain>
    </source>
</reference>
<comment type="similarity">
    <text evidence="2 10">Belongs to the glycosyl hydrolase 10 (cellulase F) family.</text>
</comment>